<keyword evidence="1" id="KW-0812">Transmembrane</keyword>
<organism evidence="2 3">
    <name type="scientific">Drosophila gunungcola</name>
    <name type="common">fruit fly</name>
    <dbReference type="NCBI Taxonomy" id="103775"/>
    <lineage>
        <taxon>Eukaryota</taxon>
        <taxon>Metazoa</taxon>
        <taxon>Ecdysozoa</taxon>
        <taxon>Arthropoda</taxon>
        <taxon>Hexapoda</taxon>
        <taxon>Insecta</taxon>
        <taxon>Pterygota</taxon>
        <taxon>Neoptera</taxon>
        <taxon>Endopterygota</taxon>
        <taxon>Diptera</taxon>
        <taxon>Brachycera</taxon>
        <taxon>Muscomorpha</taxon>
        <taxon>Ephydroidea</taxon>
        <taxon>Drosophilidae</taxon>
        <taxon>Drosophila</taxon>
        <taxon>Sophophora</taxon>
    </lineage>
</organism>
<keyword evidence="3" id="KW-1185">Reference proteome</keyword>
<accession>A0A9P9YYC2</accession>
<protein>
    <submittedName>
        <fullName evidence="2">Uncharacterized protein</fullName>
    </submittedName>
</protein>
<dbReference type="EMBL" id="JAMKOV010000001">
    <property type="protein sequence ID" value="KAI8044939.1"/>
    <property type="molecule type" value="Genomic_DNA"/>
</dbReference>
<evidence type="ECO:0000256" key="1">
    <source>
        <dbReference type="SAM" id="Phobius"/>
    </source>
</evidence>
<dbReference type="AlphaFoldDB" id="A0A9P9YYC2"/>
<sequence>MPRFEVTLRQGAAFVALYVLLLAALVRPQMNFNIFVDSFFLGVKYSAVMVLGYRFDTYMAVAAAPLSAATVYALSKWNEPRENPSAQKLVIMGVTSAYILVLVANVLANGIVIQQALIRFDQCPYRAWYMYGEMAMSFVKSMATDVQEVITRQHHRRPRLIYRIH</sequence>
<reference evidence="2" key="1">
    <citation type="journal article" date="2023" name="Genome Biol. Evol.">
        <title>Long-read-based Genome Assembly of Drosophila gunungcola Reveals Fewer Chemosensory Genes in Flower-breeding Species.</title>
        <authorList>
            <person name="Negi A."/>
            <person name="Liao B.Y."/>
            <person name="Yeh S.D."/>
        </authorList>
    </citation>
    <scope>NUCLEOTIDE SEQUENCE</scope>
    <source>
        <strain evidence="2">Sukarami</strain>
    </source>
</reference>
<comment type="caution">
    <text evidence="2">The sequence shown here is derived from an EMBL/GenBank/DDBJ whole genome shotgun (WGS) entry which is preliminary data.</text>
</comment>
<feature type="transmembrane region" description="Helical" evidence="1">
    <location>
        <begin position="6"/>
        <end position="25"/>
    </location>
</feature>
<evidence type="ECO:0000313" key="3">
    <source>
        <dbReference type="Proteomes" id="UP001059596"/>
    </source>
</evidence>
<feature type="transmembrane region" description="Helical" evidence="1">
    <location>
        <begin position="32"/>
        <end position="52"/>
    </location>
</feature>
<name>A0A9P9YYC2_9MUSC</name>
<proteinExistence type="predicted"/>
<dbReference type="OrthoDB" id="7850652at2759"/>
<gene>
    <name evidence="2" type="ORF">M5D96_001115</name>
</gene>
<dbReference type="Proteomes" id="UP001059596">
    <property type="component" value="Chromosome 3R"/>
</dbReference>
<feature type="transmembrane region" description="Helical" evidence="1">
    <location>
        <begin position="58"/>
        <end position="77"/>
    </location>
</feature>
<evidence type="ECO:0000313" key="2">
    <source>
        <dbReference type="EMBL" id="KAI8044939.1"/>
    </source>
</evidence>
<feature type="transmembrane region" description="Helical" evidence="1">
    <location>
        <begin position="89"/>
        <end position="113"/>
    </location>
</feature>
<keyword evidence="1" id="KW-0472">Membrane</keyword>
<keyword evidence="1" id="KW-1133">Transmembrane helix</keyword>